<evidence type="ECO:0000313" key="5">
    <source>
        <dbReference type="Proteomes" id="UP000269669"/>
    </source>
</evidence>
<dbReference type="RefSeq" id="WP_185826992.1">
    <property type="nucleotide sequence ID" value="NZ_RSDW01000001.1"/>
</dbReference>
<dbReference type="SUPFAM" id="SSF51556">
    <property type="entry name" value="Metallo-dependent hydrolases"/>
    <property type="match status" value="1"/>
</dbReference>
<gene>
    <name evidence="4" type="ORF">EDE15_0631</name>
</gene>
<keyword evidence="1 4" id="KW-0378">Hydrolase</keyword>
<organism evidence="4 5">
    <name type="scientific">Edaphobacter aggregans</name>
    <dbReference type="NCBI Taxonomy" id="570835"/>
    <lineage>
        <taxon>Bacteria</taxon>
        <taxon>Pseudomonadati</taxon>
        <taxon>Acidobacteriota</taxon>
        <taxon>Terriglobia</taxon>
        <taxon>Terriglobales</taxon>
        <taxon>Acidobacteriaceae</taxon>
        <taxon>Edaphobacter</taxon>
    </lineage>
</organism>
<evidence type="ECO:0000256" key="2">
    <source>
        <dbReference type="SAM" id="SignalP"/>
    </source>
</evidence>
<accession>A0A3R9NUX4</accession>
<feature type="chain" id="PRO_5018778449" evidence="2">
    <location>
        <begin position="20"/>
        <end position="451"/>
    </location>
</feature>
<proteinExistence type="predicted"/>
<dbReference type="AlphaFoldDB" id="A0A3R9NUX4"/>
<sequence length="451" mass="48001">MSRDWILFVLSFPFGTLSAQTTPLALTGTLITPDGIVQNGTVLIQNGKITAAGAQVSLPAGTKTVETHGVIAPGLIDLHNHLTWNVFPRWKPITEFGNRYDWEQKPIYKLLMDAPHEALVQQGLECQMERYAEVKAITEGETSVVGGTYTPCDQGLARNLDYDPQLGTGLGTILYYIFPLSISESELAAANAALSAKPRGSLLIHLAEGAPKNASAAEELYTLQGRGLFKPGVSLIHATALTPANFAAMAKAGVGLIWSPRSNIELYGDTTNVAAAKTANVVMAIAPDWSPTGSVGSLGELNYASVWNQSQPSSIFTDAELVAMATANPATLVGLQDQIGSLAPNHVADLLIIRDTGKENNKDAYWSLTHATPEDVDLVMIGGAATYGDPQLMRQLSNGQTETLHICGAEKAISFASETNPPGTFAVTQSKLDHALRQQGRRLAPLAECGQ</sequence>
<dbReference type="SUPFAM" id="SSF51338">
    <property type="entry name" value="Composite domain of metallo-dependent hydrolases"/>
    <property type="match status" value="1"/>
</dbReference>
<dbReference type="Pfam" id="PF07969">
    <property type="entry name" value="Amidohydro_3"/>
    <property type="match status" value="1"/>
</dbReference>
<dbReference type="EMBL" id="RSDW01000001">
    <property type="protein sequence ID" value="RSL15154.1"/>
    <property type="molecule type" value="Genomic_DNA"/>
</dbReference>
<keyword evidence="2" id="KW-0732">Signal</keyword>
<name>A0A3R9NUX4_9BACT</name>
<dbReference type="InterPro" id="IPR011059">
    <property type="entry name" value="Metal-dep_hydrolase_composite"/>
</dbReference>
<protein>
    <submittedName>
        <fullName evidence="4">Cytosine/adenosine deaminase-related metal-dependent hydrolase</fullName>
    </submittedName>
</protein>
<feature type="signal peptide" evidence="2">
    <location>
        <begin position="1"/>
        <end position="19"/>
    </location>
</feature>
<dbReference type="Gene3D" id="2.30.40.10">
    <property type="entry name" value="Urease, subunit C, domain 1"/>
    <property type="match status" value="1"/>
</dbReference>
<reference evidence="4 5" key="1">
    <citation type="submission" date="2018-12" db="EMBL/GenBank/DDBJ databases">
        <title>Sequencing of bacterial isolates from soil warming experiment in Harvard Forest, Massachusetts, USA.</title>
        <authorList>
            <person name="Deangelis K."/>
        </authorList>
    </citation>
    <scope>NUCLEOTIDE SEQUENCE [LARGE SCALE GENOMIC DNA]</scope>
    <source>
        <strain evidence="4 5">EB153</strain>
    </source>
</reference>
<feature type="domain" description="Amidohydrolase 3" evidence="3">
    <location>
        <begin position="231"/>
        <end position="355"/>
    </location>
</feature>
<evidence type="ECO:0000313" key="4">
    <source>
        <dbReference type="EMBL" id="RSL15154.1"/>
    </source>
</evidence>
<dbReference type="InterPro" id="IPR032466">
    <property type="entry name" value="Metal_Hydrolase"/>
</dbReference>
<dbReference type="InterPro" id="IPR013108">
    <property type="entry name" value="Amidohydro_3"/>
</dbReference>
<dbReference type="PANTHER" id="PTHR43794:SF11">
    <property type="entry name" value="AMIDOHYDROLASE-RELATED DOMAIN-CONTAINING PROTEIN"/>
    <property type="match status" value="1"/>
</dbReference>
<keyword evidence="5" id="KW-1185">Reference proteome</keyword>
<dbReference type="GO" id="GO:0016810">
    <property type="term" value="F:hydrolase activity, acting on carbon-nitrogen (but not peptide) bonds"/>
    <property type="evidence" value="ECO:0007669"/>
    <property type="project" value="InterPro"/>
</dbReference>
<dbReference type="Proteomes" id="UP000269669">
    <property type="component" value="Unassembled WGS sequence"/>
</dbReference>
<comment type="caution">
    <text evidence="4">The sequence shown here is derived from an EMBL/GenBank/DDBJ whole genome shotgun (WGS) entry which is preliminary data.</text>
</comment>
<dbReference type="InterPro" id="IPR050287">
    <property type="entry name" value="MTA/SAH_deaminase"/>
</dbReference>
<evidence type="ECO:0000259" key="3">
    <source>
        <dbReference type="Pfam" id="PF07969"/>
    </source>
</evidence>
<evidence type="ECO:0000256" key="1">
    <source>
        <dbReference type="ARBA" id="ARBA00022801"/>
    </source>
</evidence>
<dbReference type="PANTHER" id="PTHR43794">
    <property type="entry name" value="AMINOHYDROLASE SSNA-RELATED"/>
    <property type="match status" value="1"/>
</dbReference>
<dbReference type="Gene3D" id="3.20.20.140">
    <property type="entry name" value="Metal-dependent hydrolases"/>
    <property type="match status" value="1"/>
</dbReference>